<keyword evidence="5" id="KW-0812">Transmembrane</keyword>
<dbReference type="PROSITE" id="PS50113">
    <property type="entry name" value="PAC"/>
    <property type="match status" value="1"/>
</dbReference>
<accession>A0A1U7IN89</accession>
<evidence type="ECO:0000256" key="14">
    <source>
        <dbReference type="ARBA" id="ARBA00032597"/>
    </source>
</evidence>
<dbReference type="Proteomes" id="UP000185860">
    <property type="component" value="Unassembled WGS sequence"/>
</dbReference>
<keyword evidence="10" id="KW-1133">Transmembrane helix</keyword>
<evidence type="ECO:0000256" key="18">
    <source>
        <dbReference type="SAM" id="Coils"/>
    </source>
</evidence>
<evidence type="ECO:0000256" key="16">
    <source>
        <dbReference type="ARBA" id="ARBA00064436"/>
    </source>
</evidence>
<evidence type="ECO:0000256" key="15">
    <source>
        <dbReference type="ARBA" id="ARBA00032637"/>
    </source>
</evidence>
<feature type="domain" description="PAC" evidence="20">
    <location>
        <begin position="132"/>
        <end position="184"/>
    </location>
</feature>
<dbReference type="Pfam" id="PF13426">
    <property type="entry name" value="PAS_9"/>
    <property type="match status" value="1"/>
</dbReference>
<dbReference type="PANTHER" id="PTHR11920:SF335">
    <property type="entry name" value="GUANYLATE CYCLASE"/>
    <property type="match status" value="1"/>
</dbReference>
<feature type="domain" description="Guanylate cyclase" evidence="21">
    <location>
        <begin position="220"/>
        <end position="347"/>
    </location>
</feature>
<sequence length="397" mass="45220">MGDEQAIANHQESSLLAEIERLRQENAELKQKNLDLEISLSTAIEHGDSIENQLRQTEEKYRSIFENAVEGIFIISPEGKYLDANIALAKMYGYESVSELRTTITNLGEQLYVQPQRWDELIAYLKGYDSVTGFESEIYRKDRTKMWISENVRAIYNSDGSLLHYEGSVHDIGDRRVAEAELRQQRLLSERLLLNVLPQLIAERLKRGEKTIADSFSEVSVLFADIVNFTPLSAQVPPKELVELLNNIFSTFDSLADRHKVEKIKTIGDAYMVVGGLPKPRVDHLEAIANMALDMQQEIHQFFTPDRQHITLRIGIHTGPVIAGIIGKRKSVYDLWGDTVNVASRMESQGEAGFIQVTHTVYDRLKENYHFKERGSIAVKGRGLMTTYWLLGRKLTH</sequence>
<evidence type="ECO:0000256" key="6">
    <source>
        <dbReference type="ARBA" id="ARBA00022723"/>
    </source>
</evidence>
<dbReference type="GO" id="GO:0005886">
    <property type="term" value="C:plasma membrane"/>
    <property type="evidence" value="ECO:0007669"/>
    <property type="project" value="TreeGrafter"/>
</dbReference>
<evidence type="ECO:0000256" key="2">
    <source>
        <dbReference type="ARBA" id="ARBA00004370"/>
    </source>
</evidence>
<dbReference type="InterPro" id="IPR035965">
    <property type="entry name" value="PAS-like_dom_sf"/>
</dbReference>
<keyword evidence="18" id="KW-0175">Coiled coil</keyword>
<keyword evidence="11" id="KW-0115">cAMP biosynthesis</keyword>
<evidence type="ECO:0000313" key="23">
    <source>
        <dbReference type="Proteomes" id="UP000185860"/>
    </source>
</evidence>
<dbReference type="Gene3D" id="3.30.450.20">
    <property type="entry name" value="PAS domain"/>
    <property type="match status" value="1"/>
</dbReference>
<keyword evidence="6" id="KW-0479">Metal-binding</keyword>
<comment type="similarity">
    <text evidence="17">Belongs to the adenylyl cyclase class-4/guanylyl cyclase family.</text>
</comment>
<evidence type="ECO:0000259" key="21">
    <source>
        <dbReference type="PROSITE" id="PS50125"/>
    </source>
</evidence>
<evidence type="ECO:0000256" key="9">
    <source>
        <dbReference type="ARBA" id="ARBA00022842"/>
    </source>
</evidence>
<evidence type="ECO:0000259" key="20">
    <source>
        <dbReference type="PROSITE" id="PS50113"/>
    </source>
</evidence>
<dbReference type="GO" id="GO:0005524">
    <property type="term" value="F:ATP binding"/>
    <property type="evidence" value="ECO:0007669"/>
    <property type="project" value="UniProtKB-KW"/>
</dbReference>
<dbReference type="GO" id="GO:0006171">
    <property type="term" value="P:cAMP biosynthetic process"/>
    <property type="evidence" value="ECO:0007669"/>
    <property type="project" value="UniProtKB-KW"/>
</dbReference>
<dbReference type="GO" id="GO:0004383">
    <property type="term" value="F:guanylate cyclase activity"/>
    <property type="evidence" value="ECO:0007669"/>
    <property type="project" value="TreeGrafter"/>
</dbReference>
<dbReference type="OrthoDB" id="456159at2"/>
<comment type="catalytic activity">
    <reaction evidence="1">
        <text>ATP = 3',5'-cyclic AMP + diphosphate</text>
        <dbReference type="Rhea" id="RHEA:15389"/>
        <dbReference type="ChEBI" id="CHEBI:30616"/>
        <dbReference type="ChEBI" id="CHEBI:33019"/>
        <dbReference type="ChEBI" id="CHEBI:58165"/>
        <dbReference type="EC" id="4.6.1.1"/>
    </reaction>
</comment>
<dbReference type="STRING" id="454136.NIES2119_09255"/>
<dbReference type="SMART" id="SM00044">
    <property type="entry name" value="CYCc"/>
    <property type="match status" value="1"/>
</dbReference>
<comment type="subunit">
    <text evidence="16">Homodimer. Can also exist as monomer.</text>
</comment>
<feature type="domain" description="PAS" evidence="19">
    <location>
        <begin position="57"/>
        <end position="95"/>
    </location>
</feature>
<evidence type="ECO:0000256" key="12">
    <source>
        <dbReference type="ARBA" id="ARBA00023136"/>
    </source>
</evidence>
<dbReference type="GO" id="GO:0001653">
    <property type="term" value="F:peptide receptor activity"/>
    <property type="evidence" value="ECO:0007669"/>
    <property type="project" value="TreeGrafter"/>
</dbReference>
<dbReference type="PROSITE" id="PS00452">
    <property type="entry name" value="GUANYLATE_CYCLASE_1"/>
    <property type="match status" value="1"/>
</dbReference>
<evidence type="ECO:0000256" key="17">
    <source>
        <dbReference type="RuleBase" id="RU000405"/>
    </source>
</evidence>
<evidence type="ECO:0000259" key="19">
    <source>
        <dbReference type="PROSITE" id="PS50112"/>
    </source>
</evidence>
<keyword evidence="9" id="KW-0460">Magnesium</keyword>
<organism evidence="22 23">
    <name type="scientific">[Phormidium ambiguum] IAM M-71</name>
    <dbReference type="NCBI Taxonomy" id="454136"/>
    <lineage>
        <taxon>Bacteria</taxon>
        <taxon>Bacillati</taxon>
        <taxon>Cyanobacteriota</taxon>
        <taxon>Cyanophyceae</taxon>
        <taxon>Oscillatoriophycideae</taxon>
        <taxon>Aerosakkonematales</taxon>
        <taxon>Aerosakkonemataceae</taxon>
        <taxon>Floridanema</taxon>
    </lineage>
</organism>
<dbReference type="GO" id="GO:0004016">
    <property type="term" value="F:adenylate cyclase activity"/>
    <property type="evidence" value="ECO:0007669"/>
    <property type="project" value="UniProtKB-EC"/>
</dbReference>
<dbReference type="Gene3D" id="3.30.70.1230">
    <property type="entry name" value="Nucleotide cyclase"/>
    <property type="match status" value="1"/>
</dbReference>
<dbReference type="CDD" id="cd00130">
    <property type="entry name" value="PAS"/>
    <property type="match status" value="1"/>
</dbReference>
<dbReference type="SMART" id="SM00091">
    <property type="entry name" value="PAS"/>
    <property type="match status" value="1"/>
</dbReference>
<feature type="coiled-coil region" evidence="18">
    <location>
        <begin position="12"/>
        <end position="39"/>
    </location>
</feature>
<evidence type="ECO:0000256" key="10">
    <source>
        <dbReference type="ARBA" id="ARBA00022989"/>
    </source>
</evidence>
<dbReference type="PANTHER" id="PTHR11920">
    <property type="entry name" value="GUANYLYL CYCLASE"/>
    <property type="match status" value="1"/>
</dbReference>
<evidence type="ECO:0000256" key="13">
    <source>
        <dbReference type="ARBA" id="ARBA00023239"/>
    </source>
</evidence>
<dbReference type="EMBL" id="MRCE01000007">
    <property type="protein sequence ID" value="OKH38766.1"/>
    <property type="molecule type" value="Genomic_DNA"/>
</dbReference>
<keyword evidence="8" id="KW-0067">ATP-binding</keyword>
<dbReference type="Pfam" id="PF00211">
    <property type="entry name" value="Guanylate_cyc"/>
    <property type="match status" value="1"/>
</dbReference>
<dbReference type="InterPro" id="IPR000014">
    <property type="entry name" value="PAS"/>
</dbReference>
<dbReference type="RefSeq" id="WP_073593178.1">
    <property type="nucleotide sequence ID" value="NZ_MRCE01000007.1"/>
</dbReference>
<dbReference type="PROSITE" id="PS50112">
    <property type="entry name" value="PAS"/>
    <property type="match status" value="1"/>
</dbReference>
<dbReference type="SUPFAM" id="SSF55785">
    <property type="entry name" value="PYP-like sensor domain (PAS domain)"/>
    <property type="match status" value="1"/>
</dbReference>
<dbReference type="CDD" id="cd07302">
    <property type="entry name" value="CHD"/>
    <property type="match status" value="1"/>
</dbReference>
<dbReference type="PROSITE" id="PS50125">
    <property type="entry name" value="GUANYLATE_CYCLASE_2"/>
    <property type="match status" value="1"/>
</dbReference>
<dbReference type="InterPro" id="IPR000700">
    <property type="entry name" value="PAS-assoc_C"/>
</dbReference>
<evidence type="ECO:0000256" key="11">
    <source>
        <dbReference type="ARBA" id="ARBA00022998"/>
    </source>
</evidence>
<name>A0A1U7IN89_9CYAN</name>
<keyword evidence="12" id="KW-0472">Membrane</keyword>
<keyword evidence="7" id="KW-0547">Nucleotide-binding</keyword>
<dbReference type="GO" id="GO:0035556">
    <property type="term" value="P:intracellular signal transduction"/>
    <property type="evidence" value="ECO:0007669"/>
    <property type="project" value="InterPro"/>
</dbReference>
<dbReference type="InterPro" id="IPR050401">
    <property type="entry name" value="Cyclic_nucleotide_synthase"/>
</dbReference>
<dbReference type="GO" id="GO:0007168">
    <property type="term" value="P:receptor guanylyl cyclase signaling pathway"/>
    <property type="evidence" value="ECO:0007669"/>
    <property type="project" value="TreeGrafter"/>
</dbReference>
<dbReference type="NCBIfam" id="TIGR00229">
    <property type="entry name" value="sensory_box"/>
    <property type="match status" value="1"/>
</dbReference>
<proteinExistence type="inferred from homology"/>
<evidence type="ECO:0000256" key="7">
    <source>
        <dbReference type="ARBA" id="ARBA00022741"/>
    </source>
</evidence>
<reference evidence="22 23" key="1">
    <citation type="submission" date="2016-11" db="EMBL/GenBank/DDBJ databases">
        <title>Draft Genome Sequences of Nine Cyanobacterial Strains from Diverse Habitats.</title>
        <authorList>
            <person name="Zhu T."/>
            <person name="Hou S."/>
            <person name="Lu X."/>
            <person name="Hess W.R."/>
        </authorList>
    </citation>
    <scope>NUCLEOTIDE SEQUENCE [LARGE SCALE GENOMIC DNA]</scope>
    <source>
        <strain evidence="22 23">IAM M-71</strain>
    </source>
</reference>
<evidence type="ECO:0000313" key="22">
    <source>
        <dbReference type="EMBL" id="OKH38766.1"/>
    </source>
</evidence>
<dbReference type="InterPro" id="IPR029787">
    <property type="entry name" value="Nucleotide_cyclase"/>
</dbReference>
<evidence type="ECO:0000256" key="1">
    <source>
        <dbReference type="ARBA" id="ARBA00001593"/>
    </source>
</evidence>
<comment type="caution">
    <text evidence="22">The sequence shown here is derived from an EMBL/GenBank/DDBJ whole genome shotgun (WGS) entry which is preliminary data.</text>
</comment>
<dbReference type="FunFam" id="3.30.70.1230:FF:000033">
    <property type="entry name" value="Adenylate cyclase"/>
    <property type="match status" value="1"/>
</dbReference>
<gene>
    <name evidence="22" type="ORF">NIES2119_09255</name>
</gene>
<dbReference type="SUPFAM" id="SSF55073">
    <property type="entry name" value="Nucleotide cyclase"/>
    <property type="match status" value="1"/>
</dbReference>
<evidence type="ECO:0000256" key="4">
    <source>
        <dbReference type="ARBA" id="ARBA00021420"/>
    </source>
</evidence>
<comment type="subcellular location">
    <subcellularLocation>
        <location evidence="2">Membrane</location>
    </subcellularLocation>
</comment>
<dbReference type="EC" id="4.6.1.1" evidence="3"/>
<dbReference type="InterPro" id="IPR001054">
    <property type="entry name" value="A/G_cyclase"/>
</dbReference>
<evidence type="ECO:0000256" key="8">
    <source>
        <dbReference type="ARBA" id="ARBA00022840"/>
    </source>
</evidence>
<evidence type="ECO:0000256" key="5">
    <source>
        <dbReference type="ARBA" id="ARBA00022692"/>
    </source>
</evidence>
<dbReference type="AlphaFoldDB" id="A0A1U7IN89"/>
<protein>
    <recommendedName>
        <fullName evidence="4">Adenylate cyclase</fullName>
        <ecNumber evidence="3">4.6.1.1</ecNumber>
    </recommendedName>
    <alternativeName>
        <fullName evidence="14">ATP pyrophosphate-lyase</fullName>
    </alternativeName>
    <alternativeName>
        <fullName evidence="15">Adenylyl cyclase</fullName>
    </alternativeName>
</protein>
<dbReference type="GO" id="GO:0046872">
    <property type="term" value="F:metal ion binding"/>
    <property type="evidence" value="ECO:0007669"/>
    <property type="project" value="UniProtKB-KW"/>
</dbReference>
<keyword evidence="13 17" id="KW-0456">Lyase</keyword>
<dbReference type="InterPro" id="IPR018297">
    <property type="entry name" value="A/G_cyclase_CS"/>
</dbReference>
<evidence type="ECO:0000256" key="3">
    <source>
        <dbReference type="ARBA" id="ARBA00012201"/>
    </source>
</evidence>